<dbReference type="Proteomes" id="UP000095283">
    <property type="component" value="Unplaced"/>
</dbReference>
<reference evidence="2" key="1">
    <citation type="submission" date="2016-11" db="UniProtKB">
        <authorList>
            <consortium name="WormBaseParasite"/>
        </authorList>
    </citation>
    <scope>IDENTIFICATION</scope>
</reference>
<dbReference type="AlphaFoldDB" id="A0A1I7XBP3"/>
<name>A0A1I7XBP3_HETBA</name>
<proteinExistence type="predicted"/>
<sequence>MLLRYGRLTSKQVVTPDDVSIKYIVVKIAVYKINLMKHNLHQWIDLFTLNKMVVLFLLYTTFEPNGISIKASNLQTFIATERDVAVYLILPANKTCYELFYHNRKKARDVYTCSGVASSRLYITNDSTRIRMQKIALN</sequence>
<evidence type="ECO:0000313" key="2">
    <source>
        <dbReference type="WBParaSite" id="Hba_14864"/>
    </source>
</evidence>
<keyword evidence="1" id="KW-1185">Reference proteome</keyword>
<accession>A0A1I7XBP3</accession>
<evidence type="ECO:0000313" key="1">
    <source>
        <dbReference type="Proteomes" id="UP000095283"/>
    </source>
</evidence>
<dbReference type="WBParaSite" id="Hba_14864">
    <property type="protein sequence ID" value="Hba_14864"/>
    <property type="gene ID" value="Hba_14864"/>
</dbReference>
<organism evidence="1 2">
    <name type="scientific">Heterorhabditis bacteriophora</name>
    <name type="common">Entomopathogenic nematode worm</name>
    <dbReference type="NCBI Taxonomy" id="37862"/>
    <lineage>
        <taxon>Eukaryota</taxon>
        <taxon>Metazoa</taxon>
        <taxon>Ecdysozoa</taxon>
        <taxon>Nematoda</taxon>
        <taxon>Chromadorea</taxon>
        <taxon>Rhabditida</taxon>
        <taxon>Rhabditina</taxon>
        <taxon>Rhabditomorpha</taxon>
        <taxon>Strongyloidea</taxon>
        <taxon>Heterorhabditidae</taxon>
        <taxon>Heterorhabditis</taxon>
    </lineage>
</organism>
<protein>
    <submittedName>
        <fullName evidence="2">Uncharacterized protein</fullName>
    </submittedName>
</protein>